<evidence type="ECO:0000256" key="1">
    <source>
        <dbReference type="ARBA" id="ARBA00022676"/>
    </source>
</evidence>
<dbReference type="OrthoDB" id="9790710at2"/>
<keyword evidence="2 4" id="KW-0808">Transferase</keyword>
<proteinExistence type="predicted"/>
<dbReference type="PANTHER" id="PTHR12526:SF510">
    <property type="entry name" value="D-INOSITOL 3-PHOSPHATE GLYCOSYLTRANSFERASE"/>
    <property type="match status" value="1"/>
</dbReference>
<dbReference type="AlphaFoldDB" id="A0A418W6V5"/>
<evidence type="ECO:0000313" key="5">
    <source>
        <dbReference type="Proteomes" id="UP000286100"/>
    </source>
</evidence>
<name>A0A418W6V5_9SPHN</name>
<reference evidence="4 5" key="1">
    <citation type="submission" date="2018-09" db="EMBL/GenBank/DDBJ databases">
        <authorList>
            <person name="Zhu H."/>
        </authorList>
    </citation>
    <scope>NUCLEOTIDE SEQUENCE [LARGE SCALE GENOMIC DNA]</scope>
    <source>
        <strain evidence="4 5">K2R01-6</strain>
    </source>
</reference>
<dbReference type="Gene3D" id="3.40.50.2000">
    <property type="entry name" value="Glycogen Phosphorylase B"/>
    <property type="match status" value="2"/>
</dbReference>
<dbReference type="Pfam" id="PF13439">
    <property type="entry name" value="Glyco_transf_4"/>
    <property type="match status" value="1"/>
</dbReference>
<dbReference type="InterPro" id="IPR028098">
    <property type="entry name" value="Glyco_trans_4-like_N"/>
</dbReference>
<accession>A0A418W6V5</accession>
<feature type="domain" description="Glycosyltransferase subfamily 4-like N-terminal" evidence="3">
    <location>
        <begin position="15"/>
        <end position="174"/>
    </location>
</feature>
<dbReference type="EMBL" id="QYUM01000004">
    <property type="protein sequence ID" value="RJF85771.1"/>
    <property type="molecule type" value="Genomic_DNA"/>
</dbReference>
<keyword evidence="5" id="KW-1185">Reference proteome</keyword>
<evidence type="ECO:0000313" key="4">
    <source>
        <dbReference type="EMBL" id="RJF85771.1"/>
    </source>
</evidence>
<comment type="caution">
    <text evidence="4">The sequence shown here is derived from an EMBL/GenBank/DDBJ whole genome shotgun (WGS) entry which is preliminary data.</text>
</comment>
<dbReference type="RefSeq" id="WP_119764844.1">
    <property type="nucleotide sequence ID" value="NZ_QYUM01000004.1"/>
</dbReference>
<protein>
    <submittedName>
        <fullName evidence="4">Glycosyltransferase</fullName>
    </submittedName>
</protein>
<dbReference type="GO" id="GO:0016757">
    <property type="term" value="F:glycosyltransferase activity"/>
    <property type="evidence" value="ECO:0007669"/>
    <property type="project" value="UniProtKB-KW"/>
</dbReference>
<dbReference type="SUPFAM" id="SSF53756">
    <property type="entry name" value="UDP-Glycosyltransferase/glycogen phosphorylase"/>
    <property type="match status" value="1"/>
</dbReference>
<dbReference type="CDD" id="cd03811">
    <property type="entry name" value="GT4_GT28_WabH-like"/>
    <property type="match status" value="1"/>
</dbReference>
<evidence type="ECO:0000256" key="2">
    <source>
        <dbReference type="ARBA" id="ARBA00022679"/>
    </source>
</evidence>
<organism evidence="4 5">
    <name type="scientific">Sphingomonas cavernae</name>
    <dbReference type="NCBI Taxonomy" id="2320861"/>
    <lineage>
        <taxon>Bacteria</taxon>
        <taxon>Pseudomonadati</taxon>
        <taxon>Pseudomonadota</taxon>
        <taxon>Alphaproteobacteria</taxon>
        <taxon>Sphingomonadales</taxon>
        <taxon>Sphingomonadaceae</taxon>
        <taxon>Sphingomonas</taxon>
    </lineage>
</organism>
<dbReference type="Proteomes" id="UP000286100">
    <property type="component" value="Unassembled WGS sequence"/>
</dbReference>
<dbReference type="PANTHER" id="PTHR12526">
    <property type="entry name" value="GLYCOSYLTRANSFERASE"/>
    <property type="match status" value="1"/>
</dbReference>
<evidence type="ECO:0000259" key="3">
    <source>
        <dbReference type="Pfam" id="PF13439"/>
    </source>
</evidence>
<keyword evidence="1" id="KW-0328">Glycosyltransferase</keyword>
<sequence length="382" mass="41119">MRRKILFIINSLTGGGAERVMATLLRHSEGWRERFEIELALLDNEPQAYAVPDWVTVHRLDCGFSLARSALRLRRLVGRIRPDATLSFLTRANVANAYAMRGRGRPWIISERVNTSAHLGNDAAGKFGRMLVRYTYPKASAVIAVSHGVADDLVHNFAVPVARVTAIANPVDVDFIARRATEPPPIAVDGRYVAAMGRLVENKNFAMLIDAFAASGVAGKLVIGGDGPLRGALEAQIARLGLQSRVILAGFLENPFPLVAGARYFVLPSNAEGFPNGLVEAMATGVAVVSTNCLSGPSEILAEAAREDISGVTRAKHGILVPCNDAAAMAGAMRSLEDKTVREHYATAALNRARAFAPENAARRYWRVIEQALDGPQPGHAN</sequence>
<dbReference type="Pfam" id="PF13692">
    <property type="entry name" value="Glyco_trans_1_4"/>
    <property type="match status" value="1"/>
</dbReference>
<gene>
    <name evidence="4" type="ORF">D3876_17985</name>
</gene>